<evidence type="ECO:0000313" key="3">
    <source>
        <dbReference type="Proteomes" id="UP000278807"/>
    </source>
</evidence>
<reference evidence="2 3" key="2">
    <citation type="submission" date="2018-11" db="EMBL/GenBank/DDBJ databases">
        <authorList>
            <consortium name="Pathogen Informatics"/>
        </authorList>
    </citation>
    <scope>NUCLEOTIDE SEQUENCE [LARGE SCALE GENOMIC DNA]</scope>
</reference>
<accession>A0A0R3T2S5</accession>
<gene>
    <name evidence="2" type="ORF">HNAJ_LOCUS1262</name>
</gene>
<protein>
    <submittedName>
        <fullName evidence="4">BEN domain-containing protein</fullName>
    </submittedName>
</protein>
<proteinExistence type="predicted"/>
<name>A0A0R3T2S5_RODNA</name>
<reference evidence="4" key="1">
    <citation type="submission" date="2017-02" db="UniProtKB">
        <authorList>
            <consortium name="WormBaseParasite"/>
        </authorList>
    </citation>
    <scope>IDENTIFICATION</scope>
</reference>
<feature type="region of interest" description="Disordered" evidence="1">
    <location>
        <begin position="1"/>
        <end position="29"/>
    </location>
</feature>
<evidence type="ECO:0000256" key="1">
    <source>
        <dbReference type="SAM" id="MobiDB-lite"/>
    </source>
</evidence>
<dbReference type="EMBL" id="UZAE01000466">
    <property type="protein sequence ID" value="VDN97121.1"/>
    <property type="molecule type" value="Genomic_DNA"/>
</dbReference>
<keyword evidence="3" id="KW-1185">Reference proteome</keyword>
<sequence>MKALHYSVSEEPELKGKSTQNPEFGEPIRQNHSGALRYLNDTVGSNENEDFHLSQIEDALKSFLTTKIGARKNCHFRLPTELVAEELLDKEAKFGKLGRLYNGLYVLNENGIHKQQSEVPYKRRKISNRTLTRGVKKEILKKLQVIYMSAEDANAVYLEQNDFHRDETFEASGKCRGPKEA</sequence>
<evidence type="ECO:0000313" key="2">
    <source>
        <dbReference type="EMBL" id="VDN97121.1"/>
    </source>
</evidence>
<organism evidence="4">
    <name type="scientific">Rodentolepis nana</name>
    <name type="common">Dwarf tapeworm</name>
    <name type="synonym">Hymenolepis nana</name>
    <dbReference type="NCBI Taxonomy" id="102285"/>
    <lineage>
        <taxon>Eukaryota</taxon>
        <taxon>Metazoa</taxon>
        <taxon>Spiralia</taxon>
        <taxon>Lophotrochozoa</taxon>
        <taxon>Platyhelminthes</taxon>
        <taxon>Cestoda</taxon>
        <taxon>Eucestoda</taxon>
        <taxon>Cyclophyllidea</taxon>
        <taxon>Hymenolepididae</taxon>
        <taxon>Rodentolepis</taxon>
    </lineage>
</organism>
<dbReference type="Proteomes" id="UP000278807">
    <property type="component" value="Unassembled WGS sequence"/>
</dbReference>
<evidence type="ECO:0000313" key="4">
    <source>
        <dbReference type="WBParaSite" id="HNAJ_0000126201-mRNA-1"/>
    </source>
</evidence>
<dbReference type="AlphaFoldDB" id="A0A0R3T2S5"/>
<dbReference type="WBParaSite" id="HNAJ_0000126201-mRNA-1">
    <property type="protein sequence ID" value="HNAJ_0000126201-mRNA-1"/>
    <property type="gene ID" value="HNAJ_0000126201"/>
</dbReference>